<proteinExistence type="predicted"/>
<dbReference type="PANTHER" id="PTHR30383">
    <property type="entry name" value="THIOESTERASE 1/PROTEASE 1/LYSOPHOSPHOLIPASE L1"/>
    <property type="match status" value="1"/>
</dbReference>
<dbReference type="SUPFAM" id="SSF52266">
    <property type="entry name" value="SGNH hydrolase"/>
    <property type="match status" value="1"/>
</dbReference>
<evidence type="ECO:0000313" key="3">
    <source>
        <dbReference type="EMBL" id="GHC46724.1"/>
    </source>
</evidence>
<organism evidence="3 4">
    <name type="scientific">Roseibacillus persicicus</name>
    <dbReference type="NCBI Taxonomy" id="454148"/>
    <lineage>
        <taxon>Bacteria</taxon>
        <taxon>Pseudomonadati</taxon>
        <taxon>Verrucomicrobiota</taxon>
        <taxon>Verrucomicrobiia</taxon>
        <taxon>Verrucomicrobiales</taxon>
        <taxon>Verrucomicrobiaceae</taxon>
        <taxon>Roseibacillus</taxon>
    </lineage>
</organism>
<dbReference type="InterPro" id="IPR036514">
    <property type="entry name" value="SGNH_hydro_sf"/>
</dbReference>
<feature type="domain" description="SGNH hydrolase-type esterase" evidence="2">
    <location>
        <begin position="23"/>
        <end position="192"/>
    </location>
</feature>
<dbReference type="Pfam" id="PF13472">
    <property type="entry name" value="Lipase_GDSL_2"/>
    <property type="match status" value="1"/>
</dbReference>
<dbReference type="InterPro" id="IPR051532">
    <property type="entry name" value="Ester_Hydrolysis_Enzymes"/>
</dbReference>
<accession>A0A918TFB6</accession>
<keyword evidence="1" id="KW-0732">Signal</keyword>
<evidence type="ECO:0000313" key="4">
    <source>
        <dbReference type="Proteomes" id="UP000644507"/>
    </source>
</evidence>
<reference evidence="3" key="2">
    <citation type="submission" date="2020-09" db="EMBL/GenBank/DDBJ databases">
        <authorList>
            <person name="Sun Q."/>
            <person name="Kim S."/>
        </authorList>
    </citation>
    <scope>NUCLEOTIDE SEQUENCE</scope>
    <source>
        <strain evidence="3">KCTC 12988</strain>
    </source>
</reference>
<dbReference type="RefSeq" id="WP_189568002.1">
    <property type="nucleotide sequence ID" value="NZ_BMXI01000003.1"/>
</dbReference>
<sequence length="216" mass="23571">MKALLILLLASCAAVSAATKVVCLGDSITKRGYPEELATLLNLEVINSGVAGHNSGQGLRRMEKDVLAHQPDFVVIFFGTNDLRVDSERAHVPVAKYTENLARIIAESREAGAKVLLCTPPPIAAETYFTRHEKADYEEHGGLPALLASYRQAAMKLAKDEEIPLVDLNQLLLDKPNWLSRDGVHPSPEGNTIIARLVAKELRPLLPAEHQVPSKD</sequence>
<evidence type="ECO:0000259" key="2">
    <source>
        <dbReference type="Pfam" id="PF13472"/>
    </source>
</evidence>
<feature type="signal peptide" evidence="1">
    <location>
        <begin position="1"/>
        <end position="17"/>
    </location>
</feature>
<dbReference type="Gene3D" id="3.40.50.1110">
    <property type="entry name" value="SGNH hydrolase"/>
    <property type="match status" value="1"/>
</dbReference>
<keyword evidence="4" id="KW-1185">Reference proteome</keyword>
<feature type="chain" id="PRO_5037977767" evidence="1">
    <location>
        <begin position="18"/>
        <end position="216"/>
    </location>
</feature>
<name>A0A918TFB6_9BACT</name>
<dbReference type="EMBL" id="BMXI01000003">
    <property type="protein sequence ID" value="GHC46724.1"/>
    <property type="molecule type" value="Genomic_DNA"/>
</dbReference>
<dbReference type="GO" id="GO:0004622">
    <property type="term" value="F:phosphatidylcholine lysophospholipase activity"/>
    <property type="evidence" value="ECO:0007669"/>
    <property type="project" value="TreeGrafter"/>
</dbReference>
<dbReference type="AlphaFoldDB" id="A0A918TFB6"/>
<gene>
    <name evidence="3" type="ORF">GCM10007100_10480</name>
</gene>
<dbReference type="InterPro" id="IPR013830">
    <property type="entry name" value="SGNH_hydro"/>
</dbReference>
<dbReference type="Proteomes" id="UP000644507">
    <property type="component" value="Unassembled WGS sequence"/>
</dbReference>
<comment type="caution">
    <text evidence="3">The sequence shown here is derived from an EMBL/GenBank/DDBJ whole genome shotgun (WGS) entry which is preliminary data.</text>
</comment>
<evidence type="ECO:0000256" key="1">
    <source>
        <dbReference type="SAM" id="SignalP"/>
    </source>
</evidence>
<protein>
    <submittedName>
        <fullName evidence="3">Peptidase</fullName>
    </submittedName>
</protein>
<reference evidence="3" key="1">
    <citation type="journal article" date="2014" name="Int. J. Syst. Evol. Microbiol.">
        <title>Complete genome sequence of Corynebacterium casei LMG S-19264T (=DSM 44701T), isolated from a smear-ripened cheese.</title>
        <authorList>
            <consortium name="US DOE Joint Genome Institute (JGI-PGF)"/>
            <person name="Walter F."/>
            <person name="Albersmeier A."/>
            <person name="Kalinowski J."/>
            <person name="Ruckert C."/>
        </authorList>
    </citation>
    <scope>NUCLEOTIDE SEQUENCE</scope>
    <source>
        <strain evidence="3">KCTC 12988</strain>
    </source>
</reference>
<dbReference type="PANTHER" id="PTHR30383:SF5">
    <property type="entry name" value="SGNH HYDROLASE-TYPE ESTERASE DOMAIN-CONTAINING PROTEIN"/>
    <property type="match status" value="1"/>
</dbReference>